<dbReference type="Gene3D" id="3.40.50.300">
    <property type="entry name" value="P-loop containing nucleotide triphosphate hydrolases"/>
    <property type="match status" value="1"/>
</dbReference>
<dbReference type="GO" id="GO:0006270">
    <property type="term" value="P:DNA replication initiation"/>
    <property type="evidence" value="ECO:0007669"/>
    <property type="project" value="TreeGrafter"/>
</dbReference>
<keyword evidence="2" id="KW-0235">DNA replication</keyword>
<evidence type="ECO:0000256" key="6">
    <source>
        <dbReference type="ARBA" id="ARBA00023125"/>
    </source>
</evidence>
<dbReference type="SUPFAM" id="SSF52540">
    <property type="entry name" value="P-loop containing nucleoside triphosphate hydrolases"/>
    <property type="match status" value="1"/>
</dbReference>
<dbReference type="GO" id="GO:0003697">
    <property type="term" value="F:single-stranded DNA binding"/>
    <property type="evidence" value="ECO:0007669"/>
    <property type="project" value="TreeGrafter"/>
</dbReference>
<dbReference type="PROSITE" id="PS00847">
    <property type="entry name" value="MCM_1"/>
    <property type="match status" value="1"/>
</dbReference>
<dbReference type="EMBL" id="GBHO01037907">
    <property type="protein sequence ID" value="JAG05697.1"/>
    <property type="molecule type" value="Transcribed_RNA"/>
</dbReference>
<evidence type="ECO:0000256" key="2">
    <source>
        <dbReference type="ARBA" id="ARBA00022705"/>
    </source>
</evidence>
<keyword evidence="4" id="KW-0378">Hydrolase</keyword>
<keyword evidence="6 7" id="KW-0238">DNA-binding</keyword>
<keyword evidence="5 7" id="KW-0067">ATP-binding</keyword>
<dbReference type="EMBL" id="GDHC01019944">
    <property type="protein sequence ID" value="JAP98684.1"/>
    <property type="molecule type" value="Transcribed_RNA"/>
</dbReference>
<reference evidence="11" key="3">
    <citation type="journal article" date="2016" name="Gigascience">
        <title>De novo construction of an expanded transcriptome assembly for the western tarnished plant bug, Lygus hesperus.</title>
        <authorList>
            <person name="Tassone E.E."/>
            <person name="Geib S.M."/>
            <person name="Hall B."/>
            <person name="Fabrick J.A."/>
            <person name="Brent C.S."/>
            <person name="Hull J.J."/>
        </authorList>
    </citation>
    <scope>NUCLEOTIDE SEQUENCE</scope>
</reference>
<dbReference type="FunFam" id="3.40.50.300:FF:000826">
    <property type="entry name" value="Replicative DNA helicase Mcm"/>
    <property type="match status" value="1"/>
</dbReference>
<dbReference type="GO" id="GO:0006271">
    <property type="term" value="P:DNA strand elongation involved in DNA replication"/>
    <property type="evidence" value="ECO:0007669"/>
    <property type="project" value="TreeGrafter"/>
</dbReference>
<organism evidence="9">
    <name type="scientific">Lygus hesperus</name>
    <name type="common">Western plant bug</name>
    <dbReference type="NCBI Taxonomy" id="30085"/>
    <lineage>
        <taxon>Eukaryota</taxon>
        <taxon>Metazoa</taxon>
        <taxon>Ecdysozoa</taxon>
        <taxon>Arthropoda</taxon>
        <taxon>Hexapoda</taxon>
        <taxon>Insecta</taxon>
        <taxon>Pterygota</taxon>
        <taxon>Neoptera</taxon>
        <taxon>Paraneoptera</taxon>
        <taxon>Hemiptera</taxon>
        <taxon>Heteroptera</taxon>
        <taxon>Panheteroptera</taxon>
        <taxon>Cimicomorpha</taxon>
        <taxon>Miridae</taxon>
        <taxon>Mirini</taxon>
        <taxon>Lygus</taxon>
    </lineage>
</organism>
<dbReference type="InterPro" id="IPR001208">
    <property type="entry name" value="MCM_dom"/>
</dbReference>
<dbReference type="PANTHER" id="PTHR11630">
    <property type="entry name" value="DNA REPLICATION LICENSING FACTOR MCM FAMILY MEMBER"/>
    <property type="match status" value="1"/>
</dbReference>
<keyword evidence="4" id="KW-0347">Helicase</keyword>
<dbReference type="PANTHER" id="PTHR11630:SF26">
    <property type="entry name" value="DNA REPLICATION LICENSING FACTOR MCM7"/>
    <property type="match status" value="1"/>
</dbReference>
<comment type="similarity">
    <text evidence="7">Belongs to the MCM family.</text>
</comment>
<dbReference type="InterPro" id="IPR018525">
    <property type="entry name" value="MCM_CS"/>
</dbReference>
<dbReference type="InterPro" id="IPR027417">
    <property type="entry name" value="P-loop_NTPase"/>
</dbReference>
<dbReference type="PRINTS" id="PR01657">
    <property type="entry name" value="MCMFAMILY"/>
</dbReference>
<dbReference type="GO" id="GO:0000727">
    <property type="term" value="P:double-strand break repair via break-induced replication"/>
    <property type="evidence" value="ECO:0007669"/>
    <property type="project" value="TreeGrafter"/>
</dbReference>
<evidence type="ECO:0000256" key="5">
    <source>
        <dbReference type="ARBA" id="ARBA00022840"/>
    </source>
</evidence>
<keyword evidence="3 7" id="KW-0547">Nucleotide-binding</keyword>
<dbReference type="SMART" id="SM00382">
    <property type="entry name" value="AAA"/>
    <property type="match status" value="1"/>
</dbReference>
<evidence type="ECO:0000313" key="11">
    <source>
        <dbReference type="EMBL" id="JAP98684.1"/>
    </source>
</evidence>
<evidence type="ECO:0000256" key="4">
    <source>
        <dbReference type="ARBA" id="ARBA00022806"/>
    </source>
</evidence>
<protein>
    <recommendedName>
        <fullName evidence="1">DNA helicase</fullName>
        <ecNumber evidence="1">3.6.4.12</ecNumber>
    </recommendedName>
</protein>
<dbReference type="PROSITE" id="PS50051">
    <property type="entry name" value="MCM_2"/>
    <property type="match status" value="1"/>
</dbReference>
<dbReference type="AlphaFoldDB" id="A0A0A9WE83"/>
<dbReference type="InterPro" id="IPR003593">
    <property type="entry name" value="AAA+_ATPase"/>
</dbReference>
<reference evidence="9" key="2">
    <citation type="submission" date="2014-07" db="EMBL/GenBank/DDBJ databases">
        <authorList>
            <person name="Hull J."/>
        </authorList>
    </citation>
    <scope>NUCLEOTIDE SEQUENCE</scope>
</reference>
<dbReference type="GO" id="GO:0042555">
    <property type="term" value="C:MCM complex"/>
    <property type="evidence" value="ECO:0007669"/>
    <property type="project" value="TreeGrafter"/>
</dbReference>
<evidence type="ECO:0000256" key="7">
    <source>
        <dbReference type="RuleBase" id="RU004070"/>
    </source>
</evidence>
<feature type="domain" description="MCM C-terminal AAA(+) ATPase" evidence="8">
    <location>
        <begin position="20"/>
        <end position="226"/>
    </location>
</feature>
<reference evidence="9" key="1">
    <citation type="journal article" date="2014" name="PLoS ONE">
        <title>Transcriptome-Based Identification of ABC Transporters in the Western Tarnished Plant Bug Lygus hesperus.</title>
        <authorList>
            <person name="Hull J.J."/>
            <person name="Chaney K."/>
            <person name="Geib S.M."/>
            <person name="Fabrick J.A."/>
            <person name="Brent C.S."/>
            <person name="Walsh D."/>
            <person name="Lavine L.C."/>
        </authorList>
    </citation>
    <scope>NUCLEOTIDE SEQUENCE</scope>
</reference>
<accession>A0A0A9WE83</accession>
<dbReference type="Pfam" id="PF17855">
    <property type="entry name" value="MCM_lid"/>
    <property type="match status" value="1"/>
</dbReference>
<gene>
    <name evidence="9" type="primary">mcm7_1</name>
    <name evidence="10" type="synonym">mcm7_0</name>
    <name evidence="10" type="ORF">CM83_8562</name>
    <name evidence="9" type="ORF">CM83_8565</name>
    <name evidence="11" type="ORF">g.24590</name>
</gene>
<dbReference type="GO" id="GO:0017116">
    <property type="term" value="F:single-stranded DNA helicase activity"/>
    <property type="evidence" value="ECO:0007669"/>
    <property type="project" value="TreeGrafter"/>
</dbReference>
<dbReference type="EMBL" id="GBHO01037908">
    <property type="protein sequence ID" value="JAG05696.1"/>
    <property type="molecule type" value="Transcribed_RNA"/>
</dbReference>
<proteinExistence type="inferred from homology"/>
<dbReference type="EC" id="3.6.4.12" evidence="1"/>
<evidence type="ECO:0000256" key="1">
    <source>
        <dbReference type="ARBA" id="ARBA00012551"/>
    </source>
</evidence>
<evidence type="ECO:0000313" key="9">
    <source>
        <dbReference type="EMBL" id="JAG05696.1"/>
    </source>
</evidence>
<dbReference type="InterPro" id="IPR031327">
    <property type="entry name" value="MCM"/>
</dbReference>
<evidence type="ECO:0000313" key="10">
    <source>
        <dbReference type="EMBL" id="JAG05697.1"/>
    </source>
</evidence>
<name>A0A0A9WE83_LYGHE</name>
<evidence type="ECO:0000259" key="8">
    <source>
        <dbReference type="PROSITE" id="PS50051"/>
    </source>
</evidence>
<dbReference type="Pfam" id="PF00493">
    <property type="entry name" value="MCM"/>
    <property type="match status" value="1"/>
</dbReference>
<dbReference type="GO" id="GO:0005524">
    <property type="term" value="F:ATP binding"/>
    <property type="evidence" value="ECO:0007669"/>
    <property type="project" value="UniProtKB-KW"/>
</dbReference>
<dbReference type="GO" id="GO:0005634">
    <property type="term" value="C:nucleus"/>
    <property type="evidence" value="ECO:0007669"/>
    <property type="project" value="TreeGrafter"/>
</dbReference>
<evidence type="ECO:0000256" key="3">
    <source>
        <dbReference type="ARBA" id="ARBA00022741"/>
    </source>
</evidence>
<dbReference type="InterPro" id="IPR041562">
    <property type="entry name" value="MCM_lid"/>
</dbReference>
<sequence length="431" mass="48304">MIFNDVELHELEKLSALPDIFTRLAVSICPEIYGHVDVKKALLLSMVGGVTQSMEDGMKIRGDINILLVGDPGMAKSQLLKHIAKISPRGIYTTGKGVSGAGLTASVVKDPVTGDIMLEGGALVLADNGICCIDEFDKMVESDRSAIHEVMEQQIVSIAKAGITTCLNARSTIIAAANPIYGRYNPKLSPSENINLPTSLLSRFDLQYILVDQPDEEFDSSLASHITYVHRYNVPPKHTYVYYTPAILRAYISRAKQFQPTLTREAADSITQYYIDIRQLTLERDRCFSRTANAQHNDRGQFCTARMLLSTVRIAQAIAKLHFSTTITQQHASLAINMLIHAFENLHSIYDTTRYKVPTISSQDLYSRIYQLILQQRLQSHHPSIPLDHLKNILFSHGYVESDIDTVLRMYEETGVWMLSQNRDTLNFIAV</sequence>
<dbReference type="SMART" id="SM00350">
    <property type="entry name" value="MCM"/>
    <property type="match status" value="1"/>
</dbReference>